<comment type="caution">
    <text evidence="4">The sequence shown here is derived from an EMBL/GenBank/DDBJ whole genome shotgun (WGS) entry which is preliminary data.</text>
</comment>
<feature type="chain" id="PRO_5019748558" description="Kazal-like domain-containing protein" evidence="2">
    <location>
        <begin position="25"/>
        <end position="120"/>
    </location>
</feature>
<evidence type="ECO:0000256" key="2">
    <source>
        <dbReference type="SAM" id="SignalP"/>
    </source>
</evidence>
<organism evidence="4 5">
    <name type="scientific">Laodelphax striatellus</name>
    <name type="common">Small brown planthopper</name>
    <name type="synonym">Delphax striatella</name>
    <dbReference type="NCBI Taxonomy" id="195883"/>
    <lineage>
        <taxon>Eukaryota</taxon>
        <taxon>Metazoa</taxon>
        <taxon>Ecdysozoa</taxon>
        <taxon>Arthropoda</taxon>
        <taxon>Hexapoda</taxon>
        <taxon>Insecta</taxon>
        <taxon>Pterygota</taxon>
        <taxon>Neoptera</taxon>
        <taxon>Paraneoptera</taxon>
        <taxon>Hemiptera</taxon>
        <taxon>Auchenorrhyncha</taxon>
        <taxon>Fulgoroidea</taxon>
        <taxon>Delphacidae</taxon>
        <taxon>Criomorphinae</taxon>
        <taxon>Laodelphax</taxon>
    </lineage>
</organism>
<dbReference type="PROSITE" id="PS00282">
    <property type="entry name" value="KAZAL_1"/>
    <property type="match status" value="1"/>
</dbReference>
<dbReference type="InParanoid" id="A0A482X187"/>
<dbReference type="SUPFAM" id="SSF100895">
    <property type="entry name" value="Kazal-type serine protease inhibitors"/>
    <property type="match status" value="1"/>
</dbReference>
<sequence>MKMKSVTLLILAAVLISLLYEAESKPVDDPDSIQGPMCDCPYSIMPVCASNNKTYANDCEMRCASQDLTMEHEGICQPDNGKDESGSMSKDDLFQPIEAENSEDKDDLFQSIETENTENE</sequence>
<evidence type="ECO:0000313" key="4">
    <source>
        <dbReference type="EMBL" id="RZF39615.1"/>
    </source>
</evidence>
<feature type="compositionally biased region" description="Basic and acidic residues" evidence="1">
    <location>
        <begin position="73"/>
        <end position="93"/>
    </location>
</feature>
<dbReference type="Gene3D" id="3.30.60.30">
    <property type="match status" value="1"/>
</dbReference>
<protein>
    <recommendedName>
        <fullName evidence="3">Kazal-like domain-containing protein</fullName>
    </recommendedName>
</protein>
<evidence type="ECO:0000256" key="1">
    <source>
        <dbReference type="SAM" id="MobiDB-lite"/>
    </source>
</evidence>
<accession>A0A482X187</accession>
<gene>
    <name evidence="4" type="ORF">LSTR_LSTR001136</name>
</gene>
<evidence type="ECO:0000313" key="5">
    <source>
        <dbReference type="Proteomes" id="UP000291343"/>
    </source>
</evidence>
<dbReference type="FunCoup" id="A0A482X187">
    <property type="interactions" value="13"/>
</dbReference>
<keyword evidence="2" id="KW-0732">Signal</keyword>
<reference evidence="4 5" key="1">
    <citation type="journal article" date="2017" name="Gigascience">
        <title>Genome sequence of the small brown planthopper, Laodelphax striatellus.</title>
        <authorList>
            <person name="Zhu J."/>
            <person name="Jiang F."/>
            <person name="Wang X."/>
            <person name="Yang P."/>
            <person name="Bao Y."/>
            <person name="Zhao W."/>
            <person name="Wang W."/>
            <person name="Lu H."/>
            <person name="Wang Q."/>
            <person name="Cui N."/>
            <person name="Li J."/>
            <person name="Chen X."/>
            <person name="Luo L."/>
            <person name="Yu J."/>
            <person name="Kang L."/>
            <person name="Cui F."/>
        </authorList>
    </citation>
    <scope>NUCLEOTIDE SEQUENCE [LARGE SCALE GENOMIC DNA]</scope>
    <source>
        <tissue evidence="4">Whole body</tissue>
    </source>
</reference>
<keyword evidence="5" id="KW-1185">Reference proteome</keyword>
<dbReference type="SMR" id="A0A482X187"/>
<feature type="signal peptide" evidence="2">
    <location>
        <begin position="1"/>
        <end position="24"/>
    </location>
</feature>
<name>A0A482X187_LAOST</name>
<dbReference type="OrthoDB" id="328123at2759"/>
<dbReference type="CDD" id="cd00104">
    <property type="entry name" value="KAZAL_FS"/>
    <property type="match status" value="1"/>
</dbReference>
<dbReference type="AlphaFoldDB" id="A0A482X187"/>
<feature type="region of interest" description="Disordered" evidence="1">
    <location>
        <begin position="73"/>
        <end position="120"/>
    </location>
</feature>
<dbReference type="InterPro" id="IPR036058">
    <property type="entry name" value="Kazal_dom_sf"/>
</dbReference>
<dbReference type="PROSITE" id="PS51465">
    <property type="entry name" value="KAZAL_2"/>
    <property type="match status" value="1"/>
</dbReference>
<evidence type="ECO:0000259" key="3">
    <source>
        <dbReference type="PROSITE" id="PS51465"/>
    </source>
</evidence>
<dbReference type="Proteomes" id="UP000291343">
    <property type="component" value="Unassembled WGS sequence"/>
</dbReference>
<dbReference type="Pfam" id="PF07648">
    <property type="entry name" value="Kazal_2"/>
    <property type="match status" value="1"/>
</dbReference>
<feature type="domain" description="Kazal-like" evidence="3">
    <location>
        <begin position="32"/>
        <end position="78"/>
    </location>
</feature>
<dbReference type="SMART" id="SM00280">
    <property type="entry name" value="KAZAL"/>
    <property type="match status" value="1"/>
</dbReference>
<dbReference type="EMBL" id="QKKF02019844">
    <property type="protein sequence ID" value="RZF39615.1"/>
    <property type="molecule type" value="Genomic_DNA"/>
</dbReference>
<proteinExistence type="predicted"/>
<dbReference type="InterPro" id="IPR002350">
    <property type="entry name" value="Kazal_dom"/>
</dbReference>